<comment type="caution">
    <text evidence="2">The sequence shown here is derived from an EMBL/GenBank/DDBJ whole genome shotgun (WGS) entry which is preliminary data.</text>
</comment>
<protein>
    <recommendedName>
        <fullName evidence="4">Protein FAR1-RELATED SEQUENCE</fullName>
    </recommendedName>
</protein>
<reference evidence="2" key="1">
    <citation type="submission" date="2018-01" db="EMBL/GenBank/DDBJ databases">
        <authorList>
            <person name="Mao J.F."/>
        </authorList>
    </citation>
    <scope>NUCLEOTIDE SEQUENCE</scope>
    <source>
        <strain evidence="2">Huo1</strain>
        <tissue evidence="2">Leaf</tissue>
    </source>
</reference>
<evidence type="ECO:0000256" key="1">
    <source>
        <dbReference type="SAM" id="MobiDB-lite"/>
    </source>
</evidence>
<gene>
    <name evidence="2" type="ORF">SASPL_101975</name>
</gene>
<organism evidence="2">
    <name type="scientific">Salvia splendens</name>
    <name type="common">Scarlet sage</name>
    <dbReference type="NCBI Taxonomy" id="180675"/>
    <lineage>
        <taxon>Eukaryota</taxon>
        <taxon>Viridiplantae</taxon>
        <taxon>Streptophyta</taxon>
        <taxon>Embryophyta</taxon>
        <taxon>Tracheophyta</taxon>
        <taxon>Spermatophyta</taxon>
        <taxon>Magnoliopsida</taxon>
        <taxon>eudicotyledons</taxon>
        <taxon>Gunneridae</taxon>
        <taxon>Pentapetalae</taxon>
        <taxon>asterids</taxon>
        <taxon>lamiids</taxon>
        <taxon>Lamiales</taxon>
        <taxon>Lamiaceae</taxon>
        <taxon>Nepetoideae</taxon>
        <taxon>Mentheae</taxon>
        <taxon>Salviinae</taxon>
        <taxon>Salvia</taxon>
        <taxon>Salvia subgen. Calosphace</taxon>
        <taxon>core Calosphace</taxon>
    </lineage>
</organism>
<keyword evidence="3" id="KW-1185">Reference proteome</keyword>
<dbReference type="EMBL" id="PNBA02000001">
    <property type="protein sequence ID" value="KAG6437066.1"/>
    <property type="molecule type" value="Genomic_DNA"/>
</dbReference>
<feature type="compositionally biased region" description="Basic residues" evidence="1">
    <location>
        <begin position="84"/>
        <end position="98"/>
    </location>
</feature>
<dbReference type="Proteomes" id="UP000298416">
    <property type="component" value="Unassembled WGS sequence"/>
</dbReference>
<name>A0A8X9ADQ1_SALSN</name>
<accession>A0A8X9ADQ1</accession>
<dbReference type="AlphaFoldDB" id="A0A8X9ADQ1"/>
<sequence length="115" mass="12838">MPSTNCTTIYKLVQRAEDDDIEDVGNQLFGDGSSTMSVLEKKKRFEELYGVVRPDAIHAHPPNVVKCKGSGSRLPSKVEAAKKAAVKPPRRCGKCHKMVNHDSRNCDKERSKKQK</sequence>
<evidence type="ECO:0000313" key="2">
    <source>
        <dbReference type="EMBL" id="KAG6437066.1"/>
    </source>
</evidence>
<reference evidence="2" key="2">
    <citation type="submission" date="2020-08" db="EMBL/GenBank/DDBJ databases">
        <title>Plant Genome Project.</title>
        <authorList>
            <person name="Zhang R.-G."/>
        </authorList>
    </citation>
    <scope>NUCLEOTIDE SEQUENCE</scope>
    <source>
        <strain evidence="2">Huo1</strain>
        <tissue evidence="2">Leaf</tissue>
    </source>
</reference>
<feature type="region of interest" description="Disordered" evidence="1">
    <location>
        <begin position="80"/>
        <end position="115"/>
    </location>
</feature>
<feature type="compositionally biased region" description="Basic and acidic residues" evidence="1">
    <location>
        <begin position="99"/>
        <end position="115"/>
    </location>
</feature>
<evidence type="ECO:0000313" key="3">
    <source>
        <dbReference type="Proteomes" id="UP000298416"/>
    </source>
</evidence>
<proteinExistence type="predicted"/>
<evidence type="ECO:0008006" key="4">
    <source>
        <dbReference type="Google" id="ProtNLM"/>
    </source>
</evidence>